<dbReference type="HAMAP" id="MF_00047">
    <property type="entry name" value="Dala_Dala_lig"/>
    <property type="match status" value="1"/>
</dbReference>
<accession>A0ABT4TQY4</accession>
<dbReference type="Gene3D" id="3.30.1490.20">
    <property type="entry name" value="ATP-grasp fold, A domain"/>
    <property type="match status" value="1"/>
</dbReference>
<dbReference type="NCBIfam" id="NF002378">
    <property type="entry name" value="PRK01372.1"/>
    <property type="match status" value="1"/>
</dbReference>
<dbReference type="Proteomes" id="UP001165685">
    <property type="component" value="Unassembled WGS sequence"/>
</dbReference>
<comment type="function">
    <text evidence="4">Cell wall formation.</text>
</comment>
<dbReference type="InterPro" id="IPR011127">
    <property type="entry name" value="Dala_Dala_lig_N"/>
</dbReference>
<evidence type="ECO:0000256" key="4">
    <source>
        <dbReference type="HAMAP-Rule" id="MF_00047"/>
    </source>
</evidence>
<keyword evidence="4" id="KW-0133">Cell shape</keyword>
<dbReference type="EMBL" id="JAQFWP010000046">
    <property type="protein sequence ID" value="MDA2807091.1"/>
    <property type="molecule type" value="Genomic_DNA"/>
</dbReference>
<dbReference type="PANTHER" id="PTHR23132:SF23">
    <property type="entry name" value="D-ALANINE--D-ALANINE LIGASE B"/>
    <property type="match status" value="1"/>
</dbReference>
<keyword evidence="5" id="KW-0547">Nucleotide-binding</keyword>
<dbReference type="SUPFAM" id="SSF56059">
    <property type="entry name" value="Glutathione synthetase ATP-binding domain-like"/>
    <property type="match status" value="1"/>
</dbReference>
<sequence>MADLDRVLVLAGGLSPEHEVSVRSGRRVAESLRRLDIEVQTADVDSALLGRLSSDPPQAVFPVLHGAPGEDGVVREVLEVSGVPYVGARPDACRRAYAKPVAKALVEARGVAVPRGVALPKAAFRDLGARELVDRIAAALGLPLFVKPDQGGSAFGAATVDSADALSSALVNCFAYGDTALVEERIAGTEVAVSVVDTGDGPTALPPVEIVPDGGVYDYAARYTAGRTEFFAPARLEGAVAEAAKEAALTAHSALGLRDLSRTDMIVEDSGRVVFLEANVAPGMMETSLFPMAVEAAGMDFAIVCRELAHRAALRG</sequence>
<evidence type="ECO:0000256" key="2">
    <source>
        <dbReference type="ARBA" id="ARBA00022598"/>
    </source>
</evidence>
<evidence type="ECO:0000259" key="6">
    <source>
        <dbReference type="PROSITE" id="PS50975"/>
    </source>
</evidence>
<dbReference type="Pfam" id="PF07478">
    <property type="entry name" value="Dala_Dala_lig_C"/>
    <property type="match status" value="1"/>
</dbReference>
<dbReference type="SUPFAM" id="SSF52440">
    <property type="entry name" value="PreATP-grasp domain"/>
    <property type="match status" value="1"/>
</dbReference>
<comment type="similarity">
    <text evidence="1 4">Belongs to the D-alanine--D-alanine ligase family.</text>
</comment>
<keyword evidence="2 4" id="KW-0436">Ligase</keyword>
<proteinExistence type="inferred from homology"/>
<organism evidence="7 8">
    <name type="scientific">Nocardiopsis suaedae</name>
    <dbReference type="NCBI Taxonomy" id="3018444"/>
    <lineage>
        <taxon>Bacteria</taxon>
        <taxon>Bacillati</taxon>
        <taxon>Actinomycetota</taxon>
        <taxon>Actinomycetes</taxon>
        <taxon>Streptosporangiales</taxon>
        <taxon>Nocardiopsidaceae</taxon>
        <taxon>Nocardiopsis</taxon>
    </lineage>
</organism>
<comment type="caution">
    <text evidence="7">The sequence shown here is derived from an EMBL/GenBank/DDBJ whole genome shotgun (WGS) entry which is preliminary data.</text>
</comment>
<name>A0ABT4TQY4_9ACTN</name>
<gene>
    <name evidence="4" type="primary">ddl</name>
    <name evidence="7" type="ORF">O4U47_21480</name>
</gene>
<dbReference type="RefSeq" id="WP_270679719.1">
    <property type="nucleotide sequence ID" value="NZ_JAQFWP010000046.1"/>
</dbReference>
<comment type="subcellular location">
    <subcellularLocation>
        <location evidence="4">Cytoplasm</location>
    </subcellularLocation>
</comment>
<keyword evidence="4" id="KW-0573">Peptidoglycan synthesis</keyword>
<dbReference type="InterPro" id="IPR016185">
    <property type="entry name" value="PreATP-grasp_dom_sf"/>
</dbReference>
<keyword evidence="5" id="KW-0067">ATP-binding</keyword>
<comment type="pathway">
    <text evidence="4">Cell wall biogenesis; peptidoglycan biosynthesis.</text>
</comment>
<dbReference type="InterPro" id="IPR011095">
    <property type="entry name" value="Dala_Dala_lig_C"/>
</dbReference>
<evidence type="ECO:0000313" key="8">
    <source>
        <dbReference type="Proteomes" id="UP001165685"/>
    </source>
</evidence>
<keyword evidence="8" id="KW-1185">Reference proteome</keyword>
<evidence type="ECO:0000256" key="5">
    <source>
        <dbReference type="PROSITE-ProRule" id="PRU00409"/>
    </source>
</evidence>
<dbReference type="InterPro" id="IPR011761">
    <property type="entry name" value="ATP-grasp"/>
</dbReference>
<dbReference type="Gene3D" id="3.40.50.20">
    <property type="match status" value="1"/>
</dbReference>
<dbReference type="Gene3D" id="3.30.470.20">
    <property type="entry name" value="ATP-grasp fold, B domain"/>
    <property type="match status" value="1"/>
</dbReference>
<feature type="domain" description="ATP-grasp" evidence="6">
    <location>
        <begin position="103"/>
        <end position="310"/>
    </location>
</feature>
<evidence type="ECO:0000313" key="7">
    <source>
        <dbReference type="EMBL" id="MDA2807091.1"/>
    </source>
</evidence>
<comment type="catalytic activity">
    <reaction evidence="4">
        <text>2 D-alanine + ATP = D-alanyl-D-alanine + ADP + phosphate + H(+)</text>
        <dbReference type="Rhea" id="RHEA:11224"/>
        <dbReference type="ChEBI" id="CHEBI:15378"/>
        <dbReference type="ChEBI" id="CHEBI:30616"/>
        <dbReference type="ChEBI" id="CHEBI:43474"/>
        <dbReference type="ChEBI" id="CHEBI:57416"/>
        <dbReference type="ChEBI" id="CHEBI:57822"/>
        <dbReference type="ChEBI" id="CHEBI:456216"/>
        <dbReference type="EC" id="6.3.2.4"/>
    </reaction>
</comment>
<dbReference type="Pfam" id="PF01820">
    <property type="entry name" value="Dala_Dala_lig_N"/>
    <property type="match status" value="1"/>
</dbReference>
<protein>
    <recommendedName>
        <fullName evidence="4">D-alanine--D-alanine ligase</fullName>
        <ecNumber evidence="4">6.3.2.4</ecNumber>
    </recommendedName>
    <alternativeName>
        <fullName evidence="4">D-Ala-D-Ala ligase</fullName>
    </alternativeName>
    <alternativeName>
        <fullName evidence="4">D-alanylalanine synthetase</fullName>
    </alternativeName>
</protein>
<dbReference type="PIRSF" id="PIRSF039102">
    <property type="entry name" value="Ddl/VanB"/>
    <property type="match status" value="1"/>
</dbReference>
<dbReference type="PROSITE" id="PS50975">
    <property type="entry name" value="ATP_GRASP"/>
    <property type="match status" value="1"/>
</dbReference>
<dbReference type="InterPro" id="IPR013815">
    <property type="entry name" value="ATP_grasp_subdomain_1"/>
</dbReference>
<dbReference type="GO" id="GO:0008716">
    <property type="term" value="F:D-alanine-D-alanine ligase activity"/>
    <property type="evidence" value="ECO:0007669"/>
    <property type="project" value="UniProtKB-EC"/>
</dbReference>
<evidence type="ECO:0000256" key="3">
    <source>
        <dbReference type="ARBA" id="ARBA00023316"/>
    </source>
</evidence>
<dbReference type="InterPro" id="IPR005905">
    <property type="entry name" value="D_ala_D_ala"/>
</dbReference>
<keyword evidence="3 4" id="KW-0961">Cell wall biogenesis/degradation</keyword>
<reference evidence="7" key="1">
    <citation type="submission" date="2023-01" db="EMBL/GenBank/DDBJ databases">
        <title>Draft genome sequence of Nocardiopsis sp. LSu2-4 isolated from halophytes.</title>
        <authorList>
            <person name="Duangmal K."/>
            <person name="Chantavorakit T."/>
        </authorList>
    </citation>
    <scope>NUCLEOTIDE SEQUENCE</scope>
    <source>
        <strain evidence="7">LSu2-4</strain>
    </source>
</reference>
<evidence type="ECO:0000256" key="1">
    <source>
        <dbReference type="ARBA" id="ARBA00010871"/>
    </source>
</evidence>
<dbReference type="PANTHER" id="PTHR23132">
    <property type="entry name" value="D-ALANINE--D-ALANINE LIGASE"/>
    <property type="match status" value="1"/>
</dbReference>
<keyword evidence="4" id="KW-0963">Cytoplasm</keyword>
<dbReference type="EC" id="6.3.2.4" evidence="4"/>